<comment type="function">
    <text evidence="12">Catalyzes the synthesis of D-serine from L-serine. D-serine is a key coagonist with glutamate at NMDA receptors. Has dehydratase activity towards both L-serine and D-serine.</text>
</comment>
<evidence type="ECO:0000256" key="17">
    <source>
        <dbReference type="ARBA" id="ARBA00081060"/>
    </source>
</evidence>
<dbReference type="AlphaFoldDB" id="A0AAN9TFB9"/>
<evidence type="ECO:0000256" key="8">
    <source>
        <dbReference type="ARBA" id="ARBA00042605"/>
    </source>
</evidence>
<dbReference type="PROSITE" id="PS51671">
    <property type="entry name" value="ACT"/>
    <property type="match status" value="1"/>
</dbReference>
<dbReference type="Pfam" id="PF01842">
    <property type="entry name" value="ACT"/>
    <property type="match status" value="1"/>
</dbReference>
<comment type="catalytic activity">
    <reaction evidence="10">
        <text>D-serine = pyruvate + NH4(+)</text>
        <dbReference type="Rhea" id="RHEA:13977"/>
        <dbReference type="ChEBI" id="CHEBI:15361"/>
        <dbReference type="ChEBI" id="CHEBI:28938"/>
        <dbReference type="ChEBI" id="CHEBI:35247"/>
        <dbReference type="EC" id="4.3.1.18"/>
    </reaction>
</comment>
<dbReference type="GO" id="GO:0006567">
    <property type="term" value="P:L-threonine catabolic process"/>
    <property type="evidence" value="ECO:0007669"/>
    <property type="project" value="InterPro"/>
</dbReference>
<dbReference type="InterPro" id="IPR044561">
    <property type="entry name" value="ACT_ThrD-II-like"/>
</dbReference>
<evidence type="ECO:0000256" key="14">
    <source>
        <dbReference type="ARBA" id="ARBA00066592"/>
    </source>
</evidence>
<keyword evidence="4" id="KW-0663">Pyridoxal phosphate</keyword>
<comment type="catalytic activity">
    <reaction evidence="11">
        <text>L-serine = D-serine</text>
        <dbReference type="Rhea" id="RHEA:10980"/>
        <dbReference type="ChEBI" id="CHEBI:33384"/>
        <dbReference type="ChEBI" id="CHEBI:35247"/>
        <dbReference type="EC" id="5.1.1.18"/>
    </reaction>
</comment>
<comment type="catalytic activity">
    <reaction evidence="9">
        <text>L-serine = pyruvate + NH4(+)</text>
        <dbReference type="Rhea" id="RHEA:19169"/>
        <dbReference type="ChEBI" id="CHEBI:15361"/>
        <dbReference type="ChEBI" id="CHEBI:28938"/>
        <dbReference type="ChEBI" id="CHEBI:33384"/>
        <dbReference type="EC" id="4.3.1.17"/>
    </reaction>
</comment>
<dbReference type="Gene3D" id="3.40.50.1100">
    <property type="match status" value="2"/>
</dbReference>
<evidence type="ECO:0000256" key="13">
    <source>
        <dbReference type="ARBA" id="ARBA00066349"/>
    </source>
</evidence>
<dbReference type="NCBIfam" id="TIGR01127">
    <property type="entry name" value="ilvA_1Cterm"/>
    <property type="match status" value="1"/>
</dbReference>
<dbReference type="GO" id="GO:0009097">
    <property type="term" value="P:isoleucine biosynthetic process"/>
    <property type="evidence" value="ECO:0007669"/>
    <property type="project" value="TreeGrafter"/>
</dbReference>
<dbReference type="CDD" id="cd04886">
    <property type="entry name" value="ACT_ThrD-II-like"/>
    <property type="match status" value="1"/>
</dbReference>
<evidence type="ECO:0000256" key="15">
    <source>
        <dbReference type="ARBA" id="ARBA00070760"/>
    </source>
</evidence>
<evidence type="ECO:0000256" key="7">
    <source>
        <dbReference type="ARBA" id="ARBA00041766"/>
    </source>
</evidence>
<feature type="domain" description="ACT" evidence="19">
    <location>
        <begin position="352"/>
        <end position="433"/>
    </location>
</feature>
<dbReference type="InterPro" id="IPR002912">
    <property type="entry name" value="ACT_dom"/>
</dbReference>
<dbReference type="EC" id="4.3.1.17" evidence="3"/>
<gene>
    <name evidence="20" type="ORF">V9T40_013707</name>
</gene>
<evidence type="ECO:0000256" key="18">
    <source>
        <dbReference type="ARBA" id="ARBA00081761"/>
    </source>
</evidence>
<dbReference type="PANTHER" id="PTHR48078">
    <property type="entry name" value="THREONINE DEHYDRATASE, MITOCHONDRIAL-RELATED"/>
    <property type="match status" value="1"/>
</dbReference>
<evidence type="ECO:0000313" key="20">
    <source>
        <dbReference type="EMBL" id="KAK7582262.1"/>
    </source>
</evidence>
<dbReference type="FunFam" id="3.40.50.1100:FF:000041">
    <property type="entry name" value="Threonine ammonia-lyase, variant"/>
    <property type="match status" value="1"/>
</dbReference>
<evidence type="ECO:0000256" key="10">
    <source>
        <dbReference type="ARBA" id="ARBA00050422"/>
    </source>
</evidence>
<name>A0AAN9TFB9_9HEMI</name>
<dbReference type="GO" id="GO:0006565">
    <property type="term" value="P:L-serine catabolic process"/>
    <property type="evidence" value="ECO:0007669"/>
    <property type="project" value="TreeGrafter"/>
</dbReference>
<evidence type="ECO:0000259" key="19">
    <source>
        <dbReference type="PROSITE" id="PS51671"/>
    </source>
</evidence>
<evidence type="ECO:0000313" key="21">
    <source>
        <dbReference type="Proteomes" id="UP001367676"/>
    </source>
</evidence>
<reference evidence="20 21" key="1">
    <citation type="submission" date="2024-03" db="EMBL/GenBank/DDBJ databases">
        <title>Adaptation during the transition from Ophiocordyceps entomopathogen to insect associate is accompanied by gene loss and intensified selection.</title>
        <authorList>
            <person name="Ward C.M."/>
            <person name="Onetto C.A."/>
            <person name="Borneman A.R."/>
        </authorList>
    </citation>
    <scope>NUCLEOTIDE SEQUENCE [LARGE SCALE GENOMIC DNA]</scope>
    <source>
        <strain evidence="20">AWRI1</strain>
        <tissue evidence="20">Single Adult Female</tissue>
    </source>
</reference>
<dbReference type="InterPro" id="IPR005789">
    <property type="entry name" value="Thr_deHydtase_catblc"/>
</dbReference>
<dbReference type="EMBL" id="JBBCAQ010000033">
    <property type="protein sequence ID" value="KAK7582262.1"/>
    <property type="molecule type" value="Genomic_DNA"/>
</dbReference>
<evidence type="ECO:0000256" key="5">
    <source>
        <dbReference type="ARBA" id="ARBA00023239"/>
    </source>
</evidence>
<dbReference type="InterPro" id="IPR001926">
    <property type="entry name" value="TrpB-like_PALP"/>
</dbReference>
<dbReference type="SUPFAM" id="SSF53686">
    <property type="entry name" value="Tryptophan synthase beta subunit-like PLP-dependent enzymes"/>
    <property type="match status" value="1"/>
</dbReference>
<evidence type="ECO:0000256" key="3">
    <source>
        <dbReference type="ARBA" id="ARBA00012093"/>
    </source>
</evidence>
<dbReference type="CDD" id="cd01562">
    <property type="entry name" value="Thr-dehyd"/>
    <property type="match status" value="1"/>
</dbReference>
<dbReference type="GO" id="GO:0003941">
    <property type="term" value="F:L-serine ammonia-lyase activity"/>
    <property type="evidence" value="ECO:0007669"/>
    <property type="project" value="UniProtKB-EC"/>
</dbReference>
<dbReference type="GO" id="GO:0008721">
    <property type="term" value="F:D-serine ammonia-lyase activity"/>
    <property type="evidence" value="ECO:0007669"/>
    <property type="project" value="UniProtKB-EC"/>
</dbReference>
<dbReference type="EC" id="5.1.1.18" evidence="14"/>
<accession>A0AAN9TFB9</accession>
<keyword evidence="5" id="KW-0456">Lyase</keyword>
<evidence type="ECO:0000256" key="4">
    <source>
        <dbReference type="ARBA" id="ARBA00022898"/>
    </source>
</evidence>
<dbReference type="Pfam" id="PF00291">
    <property type="entry name" value="PALP"/>
    <property type="match status" value="1"/>
</dbReference>
<dbReference type="EC" id="4.3.1.18" evidence="13"/>
<dbReference type="GO" id="GO:0004794">
    <property type="term" value="F:threonine deaminase activity"/>
    <property type="evidence" value="ECO:0007669"/>
    <property type="project" value="InterPro"/>
</dbReference>
<evidence type="ECO:0000256" key="12">
    <source>
        <dbReference type="ARBA" id="ARBA00056426"/>
    </source>
</evidence>
<evidence type="ECO:0000256" key="2">
    <source>
        <dbReference type="ARBA" id="ARBA00010869"/>
    </source>
</evidence>
<evidence type="ECO:0000256" key="1">
    <source>
        <dbReference type="ARBA" id="ARBA00001933"/>
    </source>
</evidence>
<proteinExistence type="inferred from homology"/>
<evidence type="ECO:0000256" key="11">
    <source>
        <dbReference type="ARBA" id="ARBA00051769"/>
    </source>
</evidence>
<sequence length="433" mass="46559">MADEEGNAQEPLEFSGCGRNGDDQNILSFSDITCAAFLIRNHVLRTPCTPCSFNSQKMEVFLKKEFMQATGSFKERGGCYALMTLNEEEKKNGVGTASLGNHSQSLSYHARRQNVPCTVVMPEGAPLVKIEACKKFGAKVIIQGQNMTEARAYAIKYCHENGLKYINGYDDPAVIAGQGTIGLELMEDQPNLDAVVVPVGGGGLIAGIALAVKTLNKNIKVIGVEPEKCASFIEALKNGKPTPVPEEHTLADGLAVAEVGENAFKIASSLIDKMVVVSEEWISVAILRLLEKEKNVVEGAGAAGLAAILSGQLDEEFAGKKVAVILCGGNIDSNILGRCIEKSLVVDGRMLKFSTVVSDRPGGVSDLCKILAGLGASVKHIEHERAWLTSELFQVVITVTCETRDHEHVAKIKNALLKKYESVIFADKLTLKL</sequence>
<evidence type="ECO:0000256" key="6">
    <source>
        <dbReference type="ARBA" id="ARBA00031418"/>
    </source>
</evidence>
<dbReference type="Proteomes" id="UP001367676">
    <property type="component" value="Unassembled WGS sequence"/>
</dbReference>
<dbReference type="GO" id="GO:0030170">
    <property type="term" value="F:pyridoxal phosphate binding"/>
    <property type="evidence" value="ECO:0007669"/>
    <property type="project" value="UniProtKB-ARBA"/>
</dbReference>
<dbReference type="GO" id="GO:0070178">
    <property type="term" value="P:D-serine metabolic process"/>
    <property type="evidence" value="ECO:0007669"/>
    <property type="project" value="UniProtKB-ARBA"/>
</dbReference>
<dbReference type="InterPro" id="IPR036052">
    <property type="entry name" value="TrpB-like_PALP_sf"/>
</dbReference>
<comment type="caution">
    <text evidence="20">The sequence shown here is derived from an EMBL/GenBank/DDBJ whole genome shotgun (WGS) entry which is preliminary data.</text>
</comment>
<comment type="similarity">
    <text evidence="2">Belongs to the serine/threonine dehydratase family.</text>
</comment>
<dbReference type="GO" id="GO:0030378">
    <property type="term" value="F:serine racemase activity"/>
    <property type="evidence" value="ECO:0007669"/>
    <property type="project" value="UniProtKB-EC"/>
</dbReference>
<evidence type="ECO:0000256" key="16">
    <source>
        <dbReference type="ARBA" id="ARBA00076108"/>
    </source>
</evidence>
<dbReference type="GO" id="GO:0005524">
    <property type="term" value="F:ATP binding"/>
    <property type="evidence" value="ECO:0007669"/>
    <property type="project" value="UniProtKB-ARBA"/>
</dbReference>
<dbReference type="InterPro" id="IPR050147">
    <property type="entry name" value="Ser/Thr_Dehydratase"/>
</dbReference>
<keyword evidence="21" id="KW-1185">Reference proteome</keyword>
<protein>
    <recommendedName>
        <fullName evidence="15">Serine racemase</fullName>
        <ecNumber evidence="3">4.3.1.17</ecNumber>
        <ecNumber evidence="13">4.3.1.18</ecNumber>
        <ecNumber evidence="14">5.1.1.18</ecNumber>
    </recommendedName>
    <alternativeName>
        <fullName evidence="16">D-serine ammonia-lyase</fullName>
    </alternativeName>
    <alternativeName>
        <fullName evidence="18">D-serine dehydratase</fullName>
    </alternativeName>
    <alternativeName>
        <fullName evidence="17">L-serine ammonia-lyase</fullName>
    </alternativeName>
    <alternativeName>
        <fullName evidence="7">L-serine deaminase</fullName>
    </alternativeName>
    <alternativeName>
        <fullName evidence="6">L-serine dehydratase</fullName>
    </alternativeName>
    <alternativeName>
        <fullName evidence="8">L-threonine dehydratase</fullName>
    </alternativeName>
</protein>
<organism evidence="20 21">
    <name type="scientific">Parthenolecanium corni</name>
    <dbReference type="NCBI Taxonomy" id="536013"/>
    <lineage>
        <taxon>Eukaryota</taxon>
        <taxon>Metazoa</taxon>
        <taxon>Ecdysozoa</taxon>
        <taxon>Arthropoda</taxon>
        <taxon>Hexapoda</taxon>
        <taxon>Insecta</taxon>
        <taxon>Pterygota</taxon>
        <taxon>Neoptera</taxon>
        <taxon>Paraneoptera</taxon>
        <taxon>Hemiptera</taxon>
        <taxon>Sternorrhyncha</taxon>
        <taxon>Coccoidea</taxon>
        <taxon>Coccidae</taxon>
        <taxon>Parthenolecanium</taxon>
    </lineage>
</organism>
<comment type="cofactor">
    <cofactor evidence="1">
        <name>pyridoxal 5'-phosphate</name>
        <dbReference type="ChEBI" id="CHEBI:597326"/>
    </cofactor>
</comment>
<evidence type="ECO:0000256" key="9">
    <source>
        <dbReference type="ARBA" id="ARBA00049406"/>
    </source>
</evidence>
<dbReference type="FunFam" id="3.40.50.1100:FF:000007">
    <property type="entry name" value="L-threonine dehydratase catabolic TdcB"/>
    <property type="match status" value="1"/>
</dbReference>
<dbReference type="PANTHER" id="PTHR48078:SF19">
    <property type="entry name" value="ACT DOMAIN-CONTAINING PROTEIN"/>
    <property type="match status" value="1"/>
</dbReference>